<dbReference type="GO" id="GO:0003724">
    <property type="term" value="F:RNA helicase activity"/>
    <property type="evidence" value="ECO:0007669"/>
    <property type="project" value="InterPro"/>
</dbReference>
<dbReference type="InterPro" id="IPR027417">
    <property type="entry name" value="P-loop_NTPase"/>
</dbReference>
<dbReference type="Gene3D" id="3.40.50.300">
    <property type="entry name" value="P-loop containing nucleotide triphosphate hydrolases"/>
    <property type="match status" value="1"/>
</dbReference>
<dbReference type="AlphaFoldDB" id="I0W6L4"/>
<dbReference type="OrthoDB" id="835620at2"/>
<evidence type="ECO:0000313" key="3">
    <source>
        <dbReference type="Proteomes" id="UP000005938"/>
    </source>
</evidence>
<name>I0W6L4_9FLAO</name>
<dbReference type="InterPro" id="IPR000605">
    <property type="entry name" value="Helicase_SF3_ssDNA/RNA_vir"/>
</dbReference>
<dbReference type="EMBL" id="AJJU01000038">
    <property type="protein sequence ID" value="EID72030.1"/>
    <property type="molecule type" value="Genomic_DNA"/>
</dbReference>
<proteinExistence type="predicted"/>
<dbReference type="RefSeq" id="WP_008241461.1">
    <property type="nucleotide sequence ID" value="NZ_AJJU01000038.1"/>
</dbReference>
<organism evidence="2 3">
    <name type="scientific">Imtechella halotolerans K1</name>
    <dbReference type="NCBI Taxonomy" id="946077"/>
    <lineage>
        <taxon>Bacteria</taxon>
        <taxon>Pseudomonadati</taxon>
        <taxon>Bacteroidota</taxon>
        <taxon>Flavobacteriia</taxon>
        <taxon>Flavobacteriales</taxon>
        <taxon>Flavobacteriaceae</taxon>
        <taxon>Imtechella</taxon>
    </lineage>
</organism>
<dbReference type="Proteomes" id="UP000005938">
    <property type="component" value="Unassembled WGS sequence"/>
</dbReference>
<reference evidence="2 3" key="1">
    <citation type="journal article" date="2012" name="J. Bacteriol.">
        <title>Genome Sequence of the Halotolerant Bacterium Imtechella halotolerans K1T.</title>
        <authorList>
            <person name="Kumar S."/>
            <person name="Vikram S."/>
            <person name="Subramanian S."/>
            <person name="Raghava G.P."/>
            <person name="Pinnaka A.K."/>
        </authorList>
    </citation>
    <scope>NUCLEOTIDE SEQUENCE [LARGE SCALE GENOMIC DNA]</scope>
    <source>
        <strain evidence="2 3">K1</strain>
    </source>
</reference>
<dbReference type="SUPFAM" id="SSF52540">
    <property type="entry name" value="P-loop containing nucleoside triphosphate hydrolases"/>
    <property type="match status" value="1"/>
</dbReference>
<dbReference type="Pfam" id="PF00910">
    <property type="entry name" value="RNA_helicase"/>
    <property type="match status" value="1"/>
</dbReference>
<evidence type="ECO:0000313" key="2">
    <source>
        <dbReference type="EMBL" id="EID72030.1"/>
    </source>
</evidence>
<sequence length="220" mass="25425">MKINQAHIIIEKGVKFNIGSPKEGYIKYDFDKIIVYLEAKGKRIYGNKFKIYKADHPLIFKLCCYFIKDHFNCKKFGIDINKGILLSGPVGCGKTSLMKLLRYIVPHIPHYEVIPTKNIVFGFNNIGFKIIEAYNDKLVYCFDDLGTETTGRHFTNVCNVMSDILLARHKSLINHQILTHATTNFNSNELKEHYGSDLHSKMQELFNYISFKKGAKNKHR</sequence>
<dbReference type="PATRIC" id="fig|946077.3.peg.2670"/>
<dbReference type="GO" id="GO:0003723">
    <property type="term" value="F:RNA binding"/>
    <property type="evidence" value="ECO:0007669"/>
    <property type="project" value="InterPro"/>
</dbReference>
<dbReference type="eggNOG" id="COG1484">
    <property type="taxonomic scope" value="Bacteria"/>
</dbReference>
<comment type="caution">
    <text evidence="2">The sequence shown here is derived from an EMBL/GenBank/DDBJ whole genome shotgun (WGS) entry which is preliminary data.</text>
</comment>
<gene>
    <name evidence="2" type="ORF">W5A_13215</name>
</gene>
<keyword evidence="3" id="KW-1185">Reference proteome</keyword>
<feature type="domain" description="Helicase superfamily 3 single-stranded DNA/RNA virus" evidence="1">
    <location>
        <begin position="84"/>
        <end position="162"/>
    </location>
</feature>
<dbReference type="STRING" id="946077.W5A_13215"/>
<protein>
    <submittedName>
        <fullName evidence="2">ATPase</fullName>
    </submittedName>
</protein>
<accession>I0W6L4</accession>
<evidence type="ECO:0000259" key="1">
    <source>
        <dbReference type="Pfam" id="PF00910"/>
    </source>
</evidence>